<evidence type="ECO:0000313" key="1">
    <source>
        <dbReference type="EMBL" id="KAJ4725193.1"/>
    </source>
</evidence>
<evidence type="ECO:0000313" key="2">
    <source>
        <dbReference type="Proteomes" id="UP001164539"/>
    </source>
</evidence>
<accession>A0ACC1YNT7</accession>
<name>A0ACC1YNT7_MELAZ</name>
<keyword evidence="2" id="KW-1185">Reference proteome</keyword>
<proteinExistence type="predicted"/>
<gene>
    <name evidence="1" type="ORF">OWV82_004096</name>
</gene>
<dbReference type="EMBL" id="CM051395">
    <property type="protein sequence ID" value="KAJ4725193.1"/>
    <property type="molecule type" value="Genomic_DNA"/>
</dbReference>
<sequence length="378" mass="43109">MDGENEINNFVQVWVLAITCLSYCYYIASRIPAGFSRLLSLLPIIYVFSILPLKLTTIHLGGFTAFLLVWLANFKLLLYAFDQGPLSPPPPKLFHFISIACLPIKIKQEPPANCIDEPFKTQSHQIKKQKPEKSCPNPPIPRSILLPIKLVLLFMIFHAYTYKQYLHENVLLVLYCCHTYLQLEITLAVCAAPARAIFGFELEPQFNEPYLATSLQDFWGRRWNLMVTSILRPTVYNPIRNIFTRIIGRTWAQIPAVIAAFAVSGLMHEIIYYYLTCAPPTWEVTSFFVLHGMCLIVEVALKTALTDRWQLHPAVSRPLVVVFVAFTSFGSFWPPLLRNGADERVINELFSFANVAKNKLFSNFQSTKIILSGDRIES</sequence>
<comment type="caution">
    <text evidence="1">The sequence shown here is derived from an EMBL/GenBank/DDBJ whole genome shotgun (WGS) entry which is preliminary data.</text>
</comment>
<dbReference type="Proteomes" id="UP001164539">
    <property type="component" value="Chromosome 2"/>
</dbReference>
<organism evidence="1 2">
    <name type="scientific">Melia azedarach</name>
    <name type="common">Chinaberry tree</name>
    <dbReference type="NCBI Taxonomy" id="155640"/>
    <lineage>
        <taxon>Eukaryota</taxon>
        <taxon>Viridiplantae</taxon>
        <taxon>Streptophyta</taxon>
        <taxon>Embryophyta</taxon>
        <taxon>Tracheophyta</taxon>
        <taxon>Spermatophyta</taxon>
        <taxon>Magnoliopsida</taxon>
        <taxon>eudicotyledons</taxon>
        <taxon>Gunneridae</taxon>
        <taxon>Pentapetalae</taxon>
        <taxon>rosids</taxon>
        <taxon>malvids</taxon>
        <taxon>Sapindales</taxon>
        <taxon>Meliaceae</taxon>
        <taxon>Melia</taxon>
    </lineage>
</organism>
<protein>
    <submittedName>
        <fullName evidence="1">Acyl-CoA--sterol O-acyltransferase 1-like</fullName>
    </submittedName>
</protein>
<reference evidence="1 2" key="1">
    <citation type="journal article" date="2023" name="Science">
        <title>Complex scaffold remodeling in plant triterpene biosynthesis.</title>
        <authorList>
            <person name="De La Pena R."/>
            <person name="Hodgson H."/>
            <person name="Liu J.C."/>
            <person name="Stephenson M.J."/>
            <person name="Martin A.C."/>
            <person name="Owen C."/>
            <person name="Harkess A."/>
            <person name="Leebens-Mack J."/>
            <person name="Jimenez L.E."/>
            <person name="Osbourn A."/>
            <person name="Sattely E.S."/>
        </authorList>
    </citation>
    <scope>NUCLEOTIDE SEQUENCE [LARGE SCALE GENOMIC DNA]</scope>
    <source>
        <strain evidence="2">cv. JPN11</strain>
        <tissue evidence="1">Leaf</tissue>
    </source>
</reference>